<evidence type="ECO:0000313" key="2">
    <source>
        <dbReference type="Proteomes" id="UP000523087"/>
    </source>
</evidence>
<dbReference type="RefSeq" id="WP_181554538.1">
    <property type="nucleotide sequence ID" value="NZ_CP064060.1"/>
</dbReference>
<proteinExistence type="predicted"/>
<accession>A0A7V9Z3Z5</accession>
<gene>
    <name evidence="1" type="ORF">HNR31_000374</name>
</gene>
<sequence length="98" mass="11944">MDKEKIEELREQLMPVLECKYDEFRLLGYEQVEIEQIWECLFYKKWKKLNEKKKLFELVEDILSLRIGDYMAFLTMKTYQQQRSADGNDLEVALKELL</sequence>
<evidence type="ECO:0000313" key="1">
    <source>
        <dbReference type="EMBL" id="MBA2873622.1"/>
    </source>
</evidence>
<dbReference type="EMBL" id="JACDUT010000001">
    <property type="protein sequence ID" value="MBA2873622.1"/>
    <property type="molecule type" value="Genomic_DNA"/>
</dbReference>
<organism evidence="1 2">
    <name type="scientific">Thermaerobacillus caldiproteolyticus</name>
    <dbReference type="NCBI Taxonomy" id="247480"/>
    <lineage>
        <taxon>Bacteria</taxon>
        <taxon>Bacillati</taxon>
        <taxon>Bacillota</taxon>
        <taxon>Bacilli</taxon>
        <taxon>Bacillales</taxon>
        <taxon>Anoxybacillaceae</taxon>
        <taxon>Thermaerobacillus</taxon>
    </lineage>
</organism>
<dbReference type="AlphaFoldDB" id="A0A7V9Z3Z5"/>
<name>A0A7V9Z3Z5_9BACL</name>
<protein>
    <submittedName>
        <fullName evidence="1">Uncharacterized protein</fullName>
    </submittedName>
</protein>
<keyword evidence="2" id="KW-1185">Reference proteome</keyword>
<dbReference type="Proteomes" id="UP000523087">
    <property type="component" value="Unassembled WGS sequence"/>
</dbReference>
<dbReference type="Pfam" id="PF13797">
    <property type="entry name" value="Post_transc_reg"/>
    <property type="match status" value="1"/>
</dbReference>
<dbReference type="InterPro" id="IPR025716">
    <property type="entry name" value="Post-transcriptional_regulator"/>
</dbReference>
<comment type="caution">
    <text evidence="1">The sequence shown here is derived from an EMBL/GenBank/DDBJ whole genome shotgun (WGS) entry which is preliminary data.</text>
</comment>
<reference evidence="1 2" key="1">
    <citation type="submission" date="2020-07" db="EMBL/GenBank/DDBJ databases">
        <title>Genomic Encyclopedia of Type Strains, Phase IV (KMG-IV): sequencing the most valuable type-strain genomes for metagenomic binning, comparative biology and taxonomic classification.</title>
        <authorList>
            <person name="Goeker M."/>
        </authorList>
    </citation>
    <scope>NUCLEOTIDE SEQUENCE [LARGE SCALE GENOMIC DNA]</scope>
    <source>
        <strain evidence="1 2">DSM 15730</strain>
    </source>
</reference>